<dbReference type="EMBL" id="MLAK01000162">
    <property type="protein sequence ID" value="OHT15988.1"/>
    <property type="molecule type" value="Genomic_DNA"/>
</dbReference>
<keyword evidence="2" id="KW-0812">Transmembrane</keyword>
<keyword evidence="4" id="KW-1185">Reference proteome</keyword>
<evidence type="ECO:0000313" key="4">
    <source>
        <dbReference type="Proteomes" id="UP000179807"/>
    </source>
</evidence>
<dbReference type="GeneID" id="94848865"/>
<proteinExistence type="predicted"/>
<dbReference type="OrthoDB" id="10542484at2759"/>
<accession>A0A1J4L1Z2</accession>
<protein>
    <submittedName>
        <fullName evidence="3">Uncharacterized protein</fullName>
    </submittedName>
</protein>
<dbReference type="AlphaFoldDB" id="A0A1J4L1Z2"/>
<feature type="coiled-coil region" evidence="1">
    <location>
        <begin position="150"/>
        <end position="181"/>
    </location>
</feature>
<feature type="transmembrane region" description="Helical" evidence="2">
    <location>
        <begin position="195"/>
        <end position="215"/>
    </location>
</feature>
<dbReference type="Proteomes" id="UP000179807">
    <property type="component" value="Unassembled WGS sequence"/>
</dbReference>
<evidence type="ECO:0000256" key="1">
    <source>
        <dbReference type="SAM" id="Coils"/>
    </source>
</evidence>
<comment type="caution">
    <text evidence="3">The sequence shown here is derived from an EMBL/GenBank/DDBJ whole genome shotgun (WGS) entry which is preliminary data.</text>
</comment>
<evidence type="ECO:0000313" key="3">
    <source>
        <dbReference type="EMBL" id="OHT15988.1"/>
    </source>
</evidence>
<reference evidence="3" key="1">
    <citation type="submission" date="2016-10" db="EMBL/GenBank/DDBJ databases">
        <authorList>
            <person name="Benchimol M."/>
            <person name="Almeida L.G."/>
            <person name="Vasconcelos A.T."/>
            <person name="Perreira-Neves A."/>
            <person name="Rosa I.A."/>
            <person name="Tasca T."/>
            <person name="Bogo M.R."/>
            <person name="de Souza W."/>
        </authorList>
    </citation>
    <scope>NUCLEOTIDE SEQUENCE [LARGE SCALE GENOMIC DNA]</scope>
    <source>
        <strain evidence="3">K</strain>
    </source>
</reference>
<gene>
    <name evidence="3" type="ORF">TRFO_42145</name>
</gene>
<organism evidence="3 4">
    <name type="scientific">Tritrichomonas foetus</name>
    <dbReference type="NCBI Taxonomy" id="1144522"/>
    <lineage>
        <taxon>Eukaryota</taxon>
        <taxon>Metamonada</taxon>
        <taxon>Parabasalia</taxon>
        <taxon>Tritrichomonadida</taxon>
        <taxon>Tritrichomonadidae</taxon>
        <taxon>Tritrichomonas</taxon>
    </lineage>
</organism>
<name>A0A1J4L1Z2_9EUKA</name>
<keyword evidence="2" id="KW-1133">Transmembrane helix</keyword>
<keyword evidence="2" id="KW-0472">Membrane</keyword>
<evidence type="ECO:0000256" key="2">
    <source>
        <dbReference type="SAM" id="Phobius"/>
    </source>
</evidence>
<dbReference type="VEuPathDB" id="TrichDB:TRFO_42145"/>
<dbReference type="RefSeq" id="XP_068369124.1">
    <property type="nucleotide sequence ID" value="XM_068514161.1"/>
</dbReference>
<sequence length="306" mass="35915">MKQIHEMDDASSIENDFKIAQVLKYQNKTSQSINKFQSVIKSVENIFRQAPEKEIDLNIVPIAIGNLVEIYKGNDELDKALKLLEIQKLFLNKIISMKSNDSNKQDYIKTAEDHRKYTVIDLFDRLNNIFKMPSPKPPESPQKVLNQFLKEKEKQESDMAKENMMKLLEIIEAKKRRYENSRFERWSDWINNNPIAILIFSIAVFGTLLIVIVSMTQVSDQDSLHHRQLKKLSKMKSEVKDEDHIFIKKLTHENQYTKNFDPSKHMPHKFSDAAKMSQAEFEKFQKKIKELPRKVQTTKKSNADEL</sequence>
<keyword evidence="1" id="KW-0175">Coiled coil</keyword>